<feature type="transmembrane region" description="Helical" evidence="7">
    <location>
        <begin position="781"/>
        <end position="799"/>
    </location>
</feature>
<dbReference type="EMBL" id="BACD03000089">
    <property type="protein sequence ID" value="GAO52807.1"/>
    <property type="molecule type" value="Genomic_DNA"/>
</dbReference>
<evidence type="ECO:0000256" key="1">
    <source>
        <dbReference type="ARBA" id="ARBA00004141"/>
    </source>
</evidence>
<dbReference type="GO" id="GO:0006817">
    <property type="term" value="P:phosphate ion transport"/>
    <property type="evidence" value="ECO:0007669"/>
    <property type="project" value="TreeGrafter"/>
</dbReference>
<keyword evidence="4 7" id="KW-1133">Transmembrane helix</keyword>
<dbReference type="OMA" id="GYGLMYI"/>
<keyword evidence="5 7" id="KW-0472">Membrane</keyword>
<dbReference type="Pfam" id="PF03105">
    <property type="entry name" value="SPX"/>
    <property type="match status" value="1"/>
</dbReference>
<evidence type="ECO:0000259" key="8">
    <source>
        <dbReference type="PROSITE" id="PS51382"/>
    </source>
</evidence>
<dbReference type="InterPro" id="IPR004331">
    <property type="entry name" value="SPX_dom"/>
</dbReference>
<reference evidence="9 10" key="1">
    <citation type="journal article" date="2011" name="J. Gen. Appl. Microbiol.">
        <title>Draft genome sequencing of the enigmatic yeast Saitoella complicata.</title>
        <authorList>
            <person name="Nishida H."/>
            <person name="Hamamoto M."/>
            <person name="Sugiyama J."/>
        </authorList>
    </citation>
    <scope>NUCLEOTIDE SEQUENCE [LARGE SCALE GENOMIC DNA]</scope>
    <source>
        <strain evidence="9 10">NRRL Y-17804</strain>
    </source>
</reference>
<feature type="transmembrane region" description="Helical" evidence="7">
    <location>
        <begin position="474"/>
        <end position="492"/>
    </location>
</feature>
<dbReference type="GO" id="GO:0006797">
    <property type="term" value="P:polyphosphate metabolic process"/>
    <property type="evidence" value="ECO:0007669"/>
    <property type="project" value="TreeGrafter"/>
</dbReference>
<proteinExistence type="predicted"/>
<protein>
    <recommendedName>
        <fullName evidence="8">SPX domain-containing protein</fullName>
    </recommendedName>
</protein>
<feature type="transmembrane region" description="Helical" evidence="7">
    <location>
        <begin position="864"/>
        <end position="881"/>
    </location>
</feature>
<organism evidence="9 10">
    <name type="scientific">Saitoella complicata (strain BCRC 22490 / CBS 7301 / JCM 7358 / NBRC 10748 / NRRL Y-17804)</name>
    <dbReference type="NCBI Taxonomy" id="698492"/>
    <lineage>
        <taxon>Eukaryota</taxon>
        <taxon>Fungi</taxon>
        <taxon>Dikarya</taxon>
        <taxon>Ascomycota</taxon>
        <taxon>Taphrinomycotina</taxon>
        <taxon>Taphrinomycotina incertae sedis</taxon>
        <taxon>Saitoella</taxon>
    </lineage>
</organism>
<dbReference type="InterPro" id="IPR004680">
    <property type="entry name" value="Cit_transptr-like_dom"/>
</dbReference>
<dbReference type="CDD" id="cd01115">
    <property type="entry name" value="SLC13_permease"/>
    <property type="match status" value="1"/>
</dbReference>
<dbReference type="AlphaFoldDB" id="A0A0E9NSD5"/>
<keyword evidence="10" id="KW-1185">Reference proteome</keyword>
<feature type="transmembrane region" description="Helical" evidence="7">
    <location>
        <begin position="554"/>
        <end position="577"/>
    </location>
</feature>
<feature type="transmembrane region" description="Helical" evidence="7">
    <location>
        <begin position="645"/>
        <end position="664"/>
    </location>
</feature>
<name>A0A0E9NSD5_SAICN</name>
<feature type="domain" description="SPX" evidence="8">
    <location>
        <begin position="106"/>
        <end position="360"/>
    </location>
</feature>
<dbReference type="GO" id="GO:0005886">
    <property type="term" value="C:plasma membrane"/>
    <property type="evidence" value="ECO:0007669"/>
    <property type="project" value="TreeGrafter"/>
</dbReference>
<feature type="transmembrane region" description="Helical" evidence="7">
    <location>
        <begin position="908"/>
        <end position="930"/>
    </location>
</feature>
<comment type="caution">
    <text evidence="9">The sequence shown here is derived from an EMBL/GenBank/DDBJ whole genome shotgun (WGS) entry which is preliminary data.</text>
</comment>
<feature type="transmembrane region" description="Helical" evidence="7">
    <location>
        <begin position="504"/>
        <end position="533"/>
    </location>
</feature>
<evidence type="ECO:0000313" key="9">
    <source>
        <dbReference type="EMBL" id="GAO52807.1"/>
    </source>
</evidence>
<dbReference type="Pfam" id="PF03600">
    <property type="entry name" value="CitMHS"/>
    <property type="match status" value="1"/>
</dbReference>
<keyword evidence="2" id="KW-0813">Transport</keyword>
<feature type="transmembrane region" description="Helical" evidence="7">
    <location>
        <begin position="819"/>
        <end position="852"/>
    </location>
</feature>
<keyword evidence="3 7" id="KW-0812">Transmembrane</keyword>
<evidence type="ECO:0000256" key="3">
    <source>
        <dbReference type="ARBA" id="ARBA00022692"/>
    </source>
</evidence>
<feature type="transmembrane region" description="Helical" evidence="7">
    <location>
        <begin position="684"/>
        <end position="707"/>
    </location>
</feature>
<dbReference type="PROSITE" id="PS51382">
    <property type="entry name" value="SPX"/>
    <property type="match status" value="1"/>
</dbReference>
<feature type="transmembrane region" description="Helical" evidence="7">
    <location>
        <begin position="728"/>
        <end position="745"/>
    </location>
</feature>
<feature type="transmembrane region" description="Helical" evidence="7">
    <location>
        <begin position="607"/>
        <end position="633"/>
    </location>
</feature>
<feature type="transmembrane region" description="Helical" evidence="7">
    <location>
        <begin position="751"/>
        <end position="774"/>
    </location>
</feature>
<feature type="compositionally biased region" description="Acidic residues" evidence="6">
    <location>
        <begin position="256"/>
        <end position="266"/>
    </location>
</feature>
<dbReference type="GO" id="GO:0005315">
    <property type="term" value="F:phosphate transmembrane transporter activity"/>
    <property type="evidence" value="ECO:0007669"/>
    <property type="project" value="TreeGrafter"/>
</dbReference>
<gene>
    <name evidence="9" type="ORF">G7K_6874-t1</name>
</gene>
<comment type="subcellular location">
    <subcellularLocation>
        <location evidence="1">Membrane</location>
        <topology evidence="1">Multi-pass membrane protein</topology>
    </subcellularLocation>
</comment>
<accession>A0A0E9NSD5</accession>
<dbReference type="PANTHER" id="PTHR10283:SF92">
    <property type="entry name" value="LOW-AFFINITY PHOSPHATE TRANSPORTER PHO91"/>
    <property type="match status" value="1"/>
</dbReference>
<dbReference type="Proteomes" id="UP000033140">
    <property type="component" value="Unassembled WGS sequence"/>
</dbReference>
<reference evidence="9 10" key="3">
    <citation type="journal article" date="2015" name="Genome Announc.">
        <title>Draft Genome Sequence of the Archiascomycetous Yeast Saitoella complicata.</title>
        <authorList>
            <person name="Yamauchi K."/>
            <person name="Kondo S."/>
            <person name="Hamamoto M."/>
            <person name="Takahashi Y."/>
            <person name="Ogura Y."/>
            <person name="Hayashi T."/>
            <person name="Nishida H."/>
        </authorList>
    </citation>
    <scope>NUCLEOTIDE SEQUENCE [LARGE SCALE GENOMIC DNA]</scope>
    <source>
        <strain evidence="9 10">NRRL Y-17804</strain>
    </source>
</reference>
<evidence type="ECO:0000313" key="10">
    <source>
        <dbReference type="Proteomes" id="UP000033140"/>
    </source>
</evidence>
<reference evidence="9 10" key="2">
    <citation type="journal article" date="2014" name="J. Gen. Appl. Microbiol.">
        <title>The early diverging ascomycetous budding yeast Saitoella complicata has three histone deacetylases belonging to the Clr6, Hos2, and Rpd3 lineages.</title>
        <authorList>
            <person name="Nishida H."/>
            <person name="Matsumoto T."/>
            <person name="Kondo S."/>
            <person name="Hamamoto M."/>
            <person name="Yoshikawa H."/>
        </authorList>
    </citation>
    <scope>NUCLEOTIDE SEQUENCE [LARGE SCALE GENOMIC DNA]</scope>
    <source>
        <strain evidence="9 10">NRRL Y-17804</strain>
    </source>
</reference>
<dbReference type="PANTHER" id="PTHR10283">
    <property type="entry name" value="SOLUTE CARRIER FAMILY 13 MEMBER"/>
    <property type="match status" value="1"/>
</dbReference>
<sequence>MLGAADVMARHVMQLGLQESRKLDGVWADERRKQSWRIVIGFTSLQPSIASHQSVRLGSASKLRARPVSRQNLIYFTQPGNPISIRSNWSLGHFYRLEKVHKKNVQLYETSLQFNAVPDWADYYINYSNLKKLIYQIEKDTVLPSNTRPATADEESTLIDSSSRADNDFRRACDKELTKIIKFYEAKERELYEEFQHLLTDVGMFEDEMEDMLASITSESNDRRTGSSRPRRMSSSYNAGKRKSFSARARSNSNMNDDDDSGEDSDGGAPRSPLLPTTRRRMSQSGTEDELRASQMWDDETYADSALNDTRITLKKRIIQSYVSLSELRSYIQLNSTGFSKGLKKYDKTCGRNLRTPYLEQTLANAYPFKTETRKELDNKIGEIESAYARLLTEGNIAVARKDLKTHLREHVVWERNTVWRDMISIERRAEAATVARGQRGLLGGGAATPPEQKEMNIPQTFWGRLRRRLNGQLLTLLVIISIFVALIYAPTFEAVEQRNCMAMLVFVSLLWATEVIPLFVTSLLVPFLVVLLRICRTDDEHHKRMAAPDVTKYIFGAMWTPVIMLLLGGFVIAGAMSKYNIAKLMATTVLSRVGTKPRNVLLANMFVAMIASMWISNVAAPVLCYSIIAPVLRTLPAESNFAKCLILGIALASNVGGMASPIASPQNIVALQNMQPTPSWAEWFFVSLPVSVVSILLIWGWLLFMYAPGKETTIAPIRSSKDKFTGTQYFISLVTFLTIGLWCIERNYEGIFGDMGVIAIIPIVLFFGTGILTKEDFNNLLWTVVILAMGGIALGKSVNSSGLLQTIAHAIRDVVEGMSMWMVMFTFACLVLVMATFVSHTVAALIILPIVAEVGTAMENPHPRLLVMTAALLCSAAMGLPTSGFPNMVAISQENELGVRYLSVKDFIKTGIPASFLAFGVVISLGYFLSSIVGF</sequence>
<evidence type="ECO:0000256" key="4">
    <source>
        <dbReference type="ARBA" id="ARBA00022989"/>
    </source>
</evidence>
<dbReference type="CDD" id="cd14478">
    <property type="entry name" value="SPX_PHO87_PHO90_like"/>
    <property type="match status" value="1"/>
</dbReference>
<feature type="compositionally biased region" description="Low complexity" evidence="6">
    <location>
        <begin position="267"/>
        <end position="277"/>
    </location>
</feature>
<evidence type="ECO:0000256" key="7">
    <source>
        <dbReference type="SAM" id="Phobius"/>
    </source>
</evidence>
<dbReference type="STRING" id="698492.A0A0E9NSD5"/>
<evidence type="ECO:0000256" key="2">
    <source>
        <dbReference type="ARBA" id="ARBA00022448"/>
    </source>
</evidence>
<evidence type="ECO:0000256" key="6">
    <source>
        <dbReference type="SAM" id="MobiDB-lite"/>
    </source>
</evidence>
<evidence type="ECO:0000256" key="5">
    <source>
        <dbReference type="ARBA" id="ARBA00023136"/>
    </source>
</evidence>
<feature type="region of interest" description="Disordered" evidence="6">
    <location>
        <begin position="216"/>
        <end position="296"/>
    </location>
</feature>